<evidence type="ECO:0000256" key="2">
    <source>
        <dbReference type="SAM" id="MobiDB-lite"/>
    </source>
</evidence>
<keyword evidence="1" id="KW-0863">Zinc-finger</keyword>
<dbReference type="PROSITE" id="PS50158">
    <property type="entry name" value="ZF_CCHC"/>
    <property type="match status" value="1"/>
</dbReference>
<feature type="region of interest" description="Disordered" evidence="2">
    <location>
        <begin position="45"/>
        <end position="70"/>
    </location>
</feature>
<feature type="compositionally biased region" description="Polar residues" evidence="2">
    <location>
        <begin position="49"/>
        <end position="68"/>
    </location>
</feature>
<evidence type="ECO:0000256" key="1">
    <source>
        <dbReference type="PROSITE-ProRule" id="PRU00047"/>
    </source>
</evidence>
<keyword evidence="5" id="KW-1185">Reference proteome</keyword>
<keyword evidence="1" id="KW-0479">Metal-binding</keyword>
<sequence length="146" mass="16802">MEDSVRRTFFSNSRYCSKLAHVYLGTYTPLTSNDSGESRECKLQEKRGSSSIMRSMGQKTNLGPQNQIDPYRGGCISGNDWVYIKGSKEGNKELGNSKSDSRHMSQRDRGVKHLPYQELLNRKQKGFCYKCGRPYHPLHQCPYRQL</sequence>
<keyword evidence="1" id="KW-0862">Zinc</keyword>
<feature type="region of interest" description="Disordered" evidence="2">
    <location>
        <begin position="89"/>
        <end position="108"/>
    </location>
</feature>
<dbReference type="GO" id="GO:0008270">
    <property type="term" value="F:zinc ion binding"/>
    <property type="evidence" value="ECO:0007669"/>
    <property type="project" value="UniProtKB-KW"/>
</dbReference>
<dbReference type="InterPro" id="IPR001878">
    <property type="entry name" value="Znf_CCHC"/>
</dbReference>
<evidence type="ECO:0000313" key="4">
    <source>
        <dbReference type="EMBL" id="RDY02007.1"/>
    </source>
</evidence>
<feature type="non-terminal residue" evidence="4">
    <location>
        <position position="1"/>
    </location>
</feature>
<comment type="caution">
    <text evidence="4">The sequence shown here is derived from an EMBL/GenBank/DDBJ whole genome shotgun (WGS) entry which is preliminary data.</text>
</comment>
<evidence type="ECO:0000313" key="5">
    <source>
        <dbReference type="Proteomes" id="UP000257109"/>
    </source>
</evidence>
<dbReference type="EMBL" id="QJKJ01002620">
    <property type="protein sequence ID" value="RDY02007.1"/>
    <property type="molecule type" value="Genomic_DNA"/>
</dbReference>
<evidence type="ECO:0000259" key="3">
    <source>
        <dbReference type="PROSITE" id="PS50158"/>
    </source>
</evidence>
<dbReference type="AlphaFoldDB" id="A0A371HGS8"/>
<dbReference type="GO" id="GO:0003676">
    <property type="term" value="F:nucleic acid binding"/>
    <property type="evidence" value="ECO:0007669"/>
    <property type="project" value="InterPro"/>
</dbReference>
<feature type="compositionally biased region" description="Basic and acidic residues" evidence="2">
    <location>
        <begin position="99"/>
        <end position="108"/>
    </location>
</feature>
<accession>A0A371HGS8</accession>
<gene>
    <name evidence="4" type="ORF">CR513_14595</name>
</gene>
<organism evidence="4 5">
    <name type="scientific">Mucuna pruriens</name>
    <name type="common">Velvet bean</name>
    <name type="synonym">Dolichos pruriens</name>
    <dbReference type="NCBI Taxonomy" id="157652"/>
    <lineage>
        <taxon>Eukaryota</taxon>
        <taxon>Viridiplantae</taxon>
        <taxon>Streptophyta</taxon>
        <taxon>Embryophyta</taxon>
        <taxon>Tracheophyta</taxon>
        <taxon>Spermatophyta</taxon>
        <taxon>Magnoliopsida</taxon>
        <taxon>eudicotyledons</taxon>
        <taxon>Gunneridae</taxon>
        <taxon>Pentapetalae</taxon>
        <taxon>rosids</taxon>
        <taxon>fabids</taxon>
        <taxon>Fabales</taxon>
        <taxon>Fabaceae</taxon>
        <taxon>Papilionoideae</taxon>
        <taxon>50 kb inversion clade</taxon>
        <taxon>NPAAA clade</taxon>
        <taxon>indigoferoid/millettioid clade</taxon>
        <taxon>Phaseoleae</taxon>
        <taxon>Mucuna</taxon>
    </lineage>
</organism>
<dbReference type="Proteomes" id="UP000257109">
    <property type="component" value="Unassembled WGS sequence"/>
</dbReference>
<dbReference type="OrthoDB" id="1432028at2759"/>
<proteinExistence type="predicted"/>
<protein>
    <recommendedName>
        <fullName evidence="3">CCHC-type domain-containing protein</fullName>
    </recommendedName>
</protein>
<reference evidence="4" key="1">
    <citation type="submission" date="2018-05" db="EMBL/GenBank/DDBJ databases">
        <title>Draft genome of Mucuna pruriens seed.</title>
        <authorList>
            <person name="Nnadi N.E."/>
            <person name="Vos R."/>
            <person name="Hasami M.H."/>
            <person name="Devisetty U.K."/>
            <person name="Aguiy J.C."/>
        </authorList>
    </citation>
    <scope>NUCLEOTIDE SEQUENCE [LARGE SCALE GENOMIC DNA]</scope>
    <source>
        <strain evidence="4">JCA_2017</strain>
    </source>
</reference>
<feature type="domain" description="CCHC-type" evidence="3">
    <location>
        <begin position="128"/>
        <end position="142"/>
    </location>
</feature>
<name>A0A371HGS8_MUCPR</name>